<dbReference type="PROSITE" id="PS01124">
    <property type="entry name" value="HTH_ARAC_FAMILY_2"/>
    <property type="match status" value="1"/>
</dbReference>
<keyword evidence="3" id="KW-0804">Transcription</keyword>
<dbReference type="OrthoDB" id="699292at2"/>
<dbReference type="InterPro" id="IPR020449">
    <property type="entry name" value="Tscrpt_reg_AraC-type_HTH"/>
</dbReference>
<feature type="domain" description="HTH araC/xylS-type" evidence="4">
    <location>
        <begin position="231"/>
        <end position="328"/>
    </location>
</feature>
<dbReference type="InterPro" id="IPR018060">
    <property type="entry name" value="HTH_AraC"/>
</dbReference>
<dbReference type="PRINTS" id="PR00032">
    <property type="entry name" value="HTHARAC"/>
</dbReference>
<keyword evidence="6" id="KW-1185">Reference proteome</keyword>
<dbReference type="SUPFAM" id="SSF46689">
    <property type="entry name" value="Homeodomain-like"/>
    <property type="match status" value="2"/>
</dbReference>
<keyword evidence="1" id="KW-0805">Transcription regulation</keyword>
<dbReference type="PANTHER" id="PTHR47893">
    <property type="entry name" value="REGULATORY PROTEIN PCHR"/>
    <property type="match status" value="1"/>
</dbReference>
<comment type="caution">
    <text evidence="5">The sequence shown here is derived from an EMBL/GenBank/DDBJ whole genome shotgun (WGS) entry which is preliminary data.</text>
</comment>
<reference evidence="5 6" key="1">
    <citation type="submission" date="2019-03" db="EMBL/GenBank/DDBJ databases">
        <title>Genomic Encyclopedia of Archaeal and Bacterial Type Strains, Phase II (KMG-II): from individual species to whole genera.</title>
        <authorList>
            <person name="Goeker M."/>
        </authorList>
    </citation>
    <scope>NUCLEOTIDE SEQUENCE [LARGE SCALE GENOMIC DNA]</scope>
    <source>
        <strain evidence="5 6">DSM 28353</strain>
    </source>
</reference>
<dbReference type="InterPro" id="IPR009057">
    <property type="entry name" value="Homeodomain-like_sf"/>
</dbReference>
<name>A0A4R6WLS9_9SPHI</name>
<evidence type="ECO:0000256" key="3">
    <source>
        <dbReference type="ARBA" id="ARBA00023163"/>
    </source>
</evidence>
<evidence type="ECO:0000256" key="2">
    <source>
        <dbReference type="ARBA" id="ARBA00023125"/>
    </source>
</evidence>
<dbReference type="PROSITE" id="PS00041">
    <property type="entry name" value="HTH_ARAC_FAMILY_1"/>
    <property type="match status" value="1"/>
</dbReference>
<organism evidence="5 6">
    <name type="scientific">Sphingobacterium yanglingense</name>
    <dbReference type="NCBI Taxonomy" id="1437280"/>
    <lineage>
        <taxon>Bacteria</taxon>
        <taxon>Pseudomonadati</taxon>
        <taxon>Bacteroidota</taxon>
        <taxon>Sphingobacteriia</taxon>
        <taxon>Sphingobacteriales</taxon>
        <taxon>Sphingobacteriaceae</taxon>
        <taxon>Sphingobacterium</taxon>
    </lineage>
</organism>
<dbReference type="Proteomes" id="UP000295292">
    <property type="component" value="Unassembled WGS sequence"/>
</dbReference>
<evidence type="ECO:0000313" key="5">
    <source>
        <dbReference type="EMBL" id="TDQ81791.1"/>
    </source>
</evidence>
<dbReference type="InterPro" id="IPR053142">
    <property type="entry name" value="PchR_regulatory_protein"/>
</dbReference>
<dbReference type="Pfam" id="PF12833">
    <property type="entry name" value="HTH_18"/>
    <property type="match status" value="1"/>
</dbReference>
<dbReference type="InterPro" id="IPR018062">
    <property type="entry name" value="HTH_AraC-typ_CS"/>
</dbReference>
<sequence>MRLKSEILEINKIVHDDIVERTHLKEDILTHKVFSYKQNHVSIHCDIFHSVGLHIVESQIDTDTILTNNWSAETPHVRFFFYLSGNSSVKNGAGNESYTHRAGMLQRNFLDTEGGGGSLIIRPGEALHYIIIKMSVDFYINLIKSEDWINEDTFHQYILSRTPENRPNETLSIDLKMLQIIEDMIDSKDIIEHRYHFFKLKLRELLFTIHQQTHYGDNIPEIASQPSNSLEKIKSYLTLNLDTPPSSAELAKIFSMNEKKLKQNFKAAYGTTLYAYVVQLRMEKAKKLLLQNYNVNELAVLLGYHSVSHFIKVFKSYYGCTPKEALSQFQSIAQR</sequence>
<evidence type="ECO:0000259" key="4">
    <source>
        <dbReference type="PROSITE" id="PS01124"/>
    </source>
</evidence>
<dbReference type="EMBL" id="SNYV01000003">
    <property type="protein sequence ID" value="TDQ81791.1"/>
    <property type="molecule type" value="Genomic_DNA"/>
</dbReference>
<keyword evidence="2 5" id="KW-0238">DNA-binding</keyword>
<evidence type="ECO:0000256" key="1">
    <source>
        <dbReference type="ARBA" id="ARBA00023015"/>
    </source>
</evidence>
<dbReference type="GO" id="GO:0003700">
    <property type="term" value="F:DNA-binding transcription factor activity"/>
    <property type="evidence" value="ECO:0007669"/>
    <property type="project" value="InterPro"/>
</dbReference>
<dbReference type="GO" id="GO:0043565">
    <property type="term" value="F:sequence-specific DNA binding"/>
    <property type="evidence" value="ECO:0007669"/>
    <property type="project" value="InterPro"/>
</dbReference>
<proteinExistence type="predicted"/>
<dbReference type="AlphaFoldDB" id="A0A4R6WLS9"/>
<dbReference type="RefSeq" id="WP_133582736.1">
    <property type="nucleotide sequence ID" value="NZ_SNYV01000003.1"/>
</dbReference>
<evidence type="ECO:0000313" key="6">
    <source>
        <dbReference type="Proteomes" id="UP000295292"/>
    </source>
</evidence>
<dbReference type="Gene3D" id="1.10.10.60">
    <property type="entry name" value="Homeodomain-like"/>
    <property type="match status" value="1"/>
</dbReference>
<protein>
    <submittedName>
        <fullName evidence="5">AraC-like DNA-binding protein</fullName>
    </submittedName>
</protein>
<dbReference type="PANTHER" id="PTHR47893:SF1">
    <property type="entry name" value="REGULATORY PROTEIN PCHR"/>
    <property type="match status" value="1"/>
</dbReference>
<accession>A0A4R6WLS9</accession>
<gene>
    <name evidence="5" type="ORF">CLV99_0325</name>
</gene>
<dbReference type="SMART" id="SM00342">
    <property type="entry name" value="HTH_ARAC"/>
    <property type="match status" value="1"/>
</dbReference>